<keyword evidence="2" id="KW-1185">Reference proteome</keyword>
<dbReference type="PANTHER" id="PTHR33050">
    <property type="entry name" value="REVERSE TRANSCRIPTASE DOMAIN-CONTAINING PROTEIN"/>
    <property type="match status" value="1"/>
</dbReference>
<dbReference type="PANTHER" id="PTHR33050:SF7">
    <property type="entry name" value="RIBONUCLEASE H"/>
    <property type="match status" value="1"/>
</dbReference>
<dbReference type="OrthoDB" id="7477527at2759"/>
<dbReference type="CDD" id="cd09275">
    <property type="entry name" value="RNase_HI_RT_DIRS1"/>
    <property type="match status" value="1"/>
</dbReference>
<proteinExistence type="predicted"/>
<dbReference type="AlphaFoldDB" id="A0A2G8JQM9"/>
<protein>
    <submittedName>
        <fullName evidence="1">Uncharacterized protein</fullName>
    </submittedName>
</protein>
<gene>
    <name evidence="1" type="ORF">BSL78_25124</name>
</gene>
<evidence type="ECO:0000313" key="2">
    <source>
        <dbReference type="Proteomes" id="UP000230750"/>
    </source>
</evidence>
<dbReference type="InterPro" id="IPR052055">
    <property type="entry name" value="Hepadnavirus_pol/RT"/>
</dbReference>
<accession>A0A2G8JQM9</accession>
<comment type="caution">
    <text evidence="1">The sequence shown here is derived from an EMBL/GenBank/DDBJ whole genome shotgun (WGS) entry which is preliminary data.</text>
</comment>
<dbReference type="EMBL" id="MRZV01001414">
    <property type="protein sequence ID" value="PIK38033.1"/>
    <property type="molecule type" value="Genomic_DNA"/>
</dbReference>
<evidence type="ECO:0000313" key="1">
    <source>
        <dbReference type="EMBL" id="PIK38033.1"/>
    </source>
</evidence>
<organism evidence="1 2">
    <name type="scientific">Stichopus japonicus</name>
    <name type="common">Sea cucumber</name>
    <dbReference type="NCBI Taxonomy" id="307972"/>
    <lineage>
        <taxon>Eukaryota</taxon>
        <taxon>Metazoa</taxon>
        <taxon>Echinodermata</taxon>
        <taxon>Eleutherozoa</taxon>
        <taxon>Echinozoa</taxon>
        <taxon>Holothuroidea</taxon>
        <taxon>Aspidochirotacea</taxon>
        <taxon>Aspidochirotida</taxon>
        <taxon>Stichopodidae</taxon>
        <taxon>Apostichopus</taxon>
    </lineage>
</organism>
<reference evidence="1 2" key="1">
    <citation type="journal article" date="2017" name="PLoS Biol.">
        <title>The sea cucumber genome provides insights into morphological evolution and visceral regeneration.</title>
        <authorList>
            <person name="Zhang X."/>
            <person name="Sun L."/>
            <person name="Yuan J."/>
            <person name="Sun Y."/>
            <person name="Gao Y."/>
            <person name="Zhang L."/>
            <person name="Li S."/>
            <person name="Dai H."/>
            <person name="Hamel J.F."/>
            <person name="Liu C."/>
            <person name="Yu Y."/>
            <person name="Liu S."/>
            <person name="Lin W."/>
            <person name="Guo K."/>
            <person name="Jin S."/>
            <person name="Xu P."/>
            <person name="Storey K.B."/>
            <person name="Huan P."/>
            <person name="Zhang T."/>
            <person name="Zhou Y."/>
            <person name="Zhang J."/>
            <person name="Lin C."/>
            <person name="Li X."/>
            <person name="Xing L."/>
            <person name="Huo D."/>
            <person name="Sun M."/>
            <person name="Wang L."/>
            <person name="Mercier A."/>
            <person name="Li F."/>
            <person name="Yang H."/>
            <person name="Xiang J."/>
        </authorList>
    </citation>
    <scope>NUCLEOTIDE SEQUENCE [LARGE SCALE GENOMIC DNA]</scope>
    <source>
        <strain evidence="1">Shaxun</strain>
        <tissue evidence="1">Muscle</tissue>
    </source>
</reference>
<dbReference type="Proteomes" id="UP000230750">
    <property type="component" value="Unassembled WGS sequence"/>
</dbReference>
<sequence>MEALARALRHFKRHLRVNAVTPFCDSTAVVAYVNLRYNRQYGTKFRLLCAATWNLLLWCQGRIISLRASDIAGRENLTADALSSGVQTKTEWSLRGTTCRSLFRLLGTQILICSRRQITRSSRYSAFGPSTPEGASNALIDWEGIEALSNIPSLPLICLIHKVLLTLSRKRRILITTYWRRRAWFTLLLSLLAGTTRSLPD</sequence>
<name>A0A2G8JQM9_STIJA</name>